<feature type="transmembrane region" description="Helical" evidence="6">
    <location>
        <begin position="402"/>
        <end position="421"/>
    </location>
</feature>
<feature type="transmembrane region" description="Helical" evidence="6">
    <location>
        <begin position="374"/>
        <end position="396"/>
    </location>
</feature>
<evidence type="ECO:0000256" key="2">
    <source>
        <dbReference type="ARBA" id="ARBA00022475"/>
    </source>
</evidence>
<protein>
    <submittedName>
        <fullName evidence="7">Polysaccharide biosynthesis protein</fullName>
    </submittedName>
</protein>
<feature type="transmembrane region" description="Helical" evidence="6">
    <location>
        <begin position="12"/>
        <end position="33"/>
    </location>
</feature>
<dbReference type="GO" id="GO:0005886">
    <property type="term" value="C:plasma membrane"/>
    <property type="evidence" value="ECO:0007669"/>
    <property type="project" value="UniProtKB-SubCell"/>
</dbReference>
<dbReference type="PANTHER" id="PTHR30250:SF26">
    <property type="entry name" value="PSMA PROTEIN"/>
    <property type="match status" value="1"/>
</dbReference>
<keyword evidence="4 6" id="KW-1133">Transmembrane helix</keyword>
<organism evidence="7 8">
    <name type="scientific">Symmachiella macrocystis</name>
    <dbReference type="NCBI Taxonomy" id="2527985"/>
    <lineage>
        <taxon>Bacteria</taxon>
        <taxon>Pseudomonadati</taxon>
        <taxon>Planctomycetota</taxon>
        <taxon>Planctomycetia</taxon>
        <taxon>Planctomycetales</taxon>
        <taxon>Planctomycetaceae</taxon>
        <taxon>Symmachiella</taxon>
    </lineage>
</organism>
<feature type="transmembrane region" description="Helical" evidence="6">
    <location>
        <begin position="433"/>
        <end position="455"/>
    </location>
</feature>
<feature type="transmembrane region" description="Helical" evidence="6">
    <location>
        <begin position="40"/>
        <end position="57"/>
    </location>
</feature>
<dbReference type="EMBL" id="SJPP01000001">
    <property type="protein sequence ID" value="TWU12640.1"/>
    <property type="molecule type" value="Genomic_DNA"/>
</dbReference>
<dbReference type="InterPro" id="IPR002797">
    <property type="entry name" value="Polysacc_synth"/>
</dbReference>
<dbReference type="PANTHER" id="PTHR30250">
    <property type="entry name" value="PST FAMILY PREDICTED COLANIC ACID TRANSPORTER"/>
    <property type="match status" value="1"/>
</dbReference>
<evidence type="ECO:0000256" key="1">
    <source>
        <dbReference type="ARBA" id="ARBA00004651"/>
    </source>
</evidence>
<keyword evidence="8" id="KW-1185">Reference proteome</keyword>
<evidence type="ECO:0000256" key="3">
    <source>
        <dbReference type="ARBA" id="ARBA00022692"/>
    </source>
</evidence>
<feature type="transmembrane region" description="Helical" evidence="6">
    <location>
        <begin position="342"/>
        <end position="362"/>
    </location>
</feature>
<reference evidence="7 8" key="1">
    <citation type="submission" date="2019-02" db="EMBL/GenBank/DDBJ databases">
        <title>Deep-cultivation of Planctomycetes and their phenomic and genomic characterization uncovers novel biology.</title>
        <authorList>
            <person name="Wiegand S."/>
            <person name="Jogler M."/>
            <person name="Boedeker C."/>
            <person name="Pinto D."/>
            <person name="Vollmers J."/>
            <person name="Rivas-Marin E."/>
            <person name="Kohn T."/>
            <person name="Peeters S.H."/>
            <person name="Heuer A."/>
            <person name="Rast P."/>
            <person name="Oberbeckmann S."/>
            <person name="Bunk B."/>
            <person name="Jeske O."/>
            <person name="Meyerdierks A."/>
            <person name="Storesund J.E."/>
            <person name="Kallscheuer N."/>
            <person name="Luecker S."/>
            <person name="Lage O.M."/>
            <person name="Pohl T."/>
            <person name="Merkel B.J."/>
            <person name="Hornburger P."/>
            <person name="Mueller R.-W."/>
            <person name="Bruemmer F."/>
            <person name="Labrenz M."/>
            <person name="Spormann A.M."/>
            <person name="Op Den Camp H."/>
            <person name="Overmann J."/>
            <person name="Amann R."/>
            <person name="Jetten M.S.M."/>
            <person name="Mascher T."/>
            <person name="Medema M.H."/>
            <person name="Devos D.P."/>
            <person name="Kaster A.-K."/>
            <person name="Ovreas L."/>
            <person name="Rohde M."/>
            <person name="Galperin M.Y."/>
            <person name="Jogler C."/>
        </authorList>
    </citation>
    <scope>NUCLEOTIDE SEQUENCE [LARGE SCALE GENOMIC DNA]</scope>
    <source>
        <strain evidence="7 8">CA54</strain>
    </source>
</reference>
<proteinExistence type="predicted"/>
<feature type="transmembrane region" description="Helical" evidence="6">
    <location>
        <begin position="310"/>
        <end position="330"/>
    </location>
</feature>
<keyword evidence="5 6" id="KW-0472">Membrane</keyword>
<keyword evidence="2" id="KW-1003">Cell membrane</keyword>
<comment type="subcellular location">
    <subcellularLocation>
        <location evidence="1">Cell membrane</location>
        <topology evidence="1">Multi-pass membrane protein</topology>
    </subcellularLocation>
</comment>
<feature type="transmembrane region" description="Helical" evidence="6">
    <location>
        <begin position="238"/>
        <end position="263"/>
    </location>
</feature>
<gene>
    <name evidence="7" type="ORF">CA54_14640</name>
</gene>
<feature type="transmembrane region" description="Helical" evidence="6">
    <location>
        <begin position="90"/>
        <end position="114"/>
    </location>
</feature>
<evidence type="ECO:0000256" key="5">
    <source>
        <dbReference type="ARBA" id="ARBA00023136"/>
    </source>
</evidence>
<dbReference type="Proteomes" id="UP000320735">
    <property type="component" value="Unassembled WGS sequence"/>
</dbReference>
<evidence type="ECO:0000313" key="7">
    <source>
        <dbReference type="EMBL" id="TWU12640.1"/>
    </source>
</evidence>
<evidence type="ECO:0000256" key="4">
    <source>
        <dbReference type="ARBA" id="ARBA00022989"/>
    </source>
</evidence>
<feature type="transmembrane region" description="Helical" evidence="6">
    <location>
        <begin position="467"/>
        <end position="487"/>
    </location>
</feature>
<dbReference type="RefSeq" id="WP_146370079.1">
    <property type="nucleotide sequence ID" value="NZ_SJPP01000001.1"/>
</dbReference>
<dbReference type="Pfam" id="PF01943">
    <property type="entry name" value="Polysacc_synt"/>
    <property type="match status" value="1"/>
</dbReference>
<dbReference type="AlphaFoldDB" id="A0A5C6BKQ6"/>
<keyword evidence="3 6" id="KW-0812">Transmembrane</keyword>
<comment type="caution">
    <text evidence="7">The sequence shown here is derived from an EMBL/GenBank/DDBJ whole genome shotgun (WGS) entry which is preliminary data.</text>
</comment>
<accession>A0A5C6BKQ6</accession>
<name>A0A5C6BKQ6_9PLAN</name>
<feature type="transmembrane region" description="Helical" evidence="6">
    <location>
        <begin position="126"/>
        <end position="147"/>
    </location>
</feature>
<evidence type="ECO:0000256" key="6">
    <source>
        <dbReference type="SAM" id="Phobius"/>
    </source>
</evidence>
<sequence>MSDKALAVRGVVFNWLGRGCAIIITFFLTPYLVSKLGDESYGLWSMVMAFTSYYAMADMGLRGAGVKYIAQFHAIQDYESVNKVYVTSMVVYSAVAAVVLVLVGIATYAFPFIVDIGDHSISNIRWVILLTGATMATRMLAQVYGAALTALQRHDVSNAIAVSMQLLQAASVVAALLLGYGLVGMAVATFAVTLSGQLLRACFSNVFLPELNFSLRYFDRDTLKMVFRFGGVNVMANAAARVLVYSGGLIVGVICGPAVVLFYSIPEAITQKTAQLGSAITQVIDPLASQLNAQKNKAAMLELMVLPPRLLAVSSLSLAIFFIVYGRLFIEYWMNEQYVAQMYPVLCVLTVARALKMSSGGVRAVLRSTANLRVIAIAAGVEIVVTLVIGVLGVWLYGPIGMAYAVLTTQLLVAVILLPVWTCTALEMPKMQYFLNIWPPSLLALLPPLAVALVIEHFWTPGRILDLAVICGLILISAGGSAFYICLPTHRRSDIITSLTAWRSVKSA</sequence>
<feature type="transmembrane region" description="Helical" evidence="6">
    <location>
        <begin position="167"/>
        <end position="191"/>
    </location>
</feature>
<dbReference type="InterPro" id="IPR050833">
    <property type="entry name" value="Poly_Biosynth_Transport"/>
</dbReference>
<evidence type="ECO:0000313" key="8">
    <source>
        <dbReference type="Proteomes" id="UP000320735"/>
    </source>
</evidence>
<dbReference type="OrthoDB" id="580892at2"/>